<dbReference type="EMBL" id="SEWF01000021">
    <property type="protein sequence ID" value="RYU94816.1"/>
    <property type="molecule type" value="Genomic_DNA"/>
</dbReference>
<evidence type="ECO:0000313" key="3">
    <source>
        <dbReference type="Proteomes" id="UP000293162"/>
    </source>
</evidence>
<feature type="transmembrane region" description="Helical" evidence="1">
    <location>
        <begin position="176"/>
        <end position="194"/>
    </location>
</feature>
<dbReference type="RefSeq" id="WP_130021967.1">
    <property type="nucleotide sequence ID" value="NZ_SEWF01000021.1"/>
</dbReference>
<dbReference type="AlphaFoldDB" id="A0A4Q5LY45"/>
<feature type="transmembrane region" description="Helical" evidence="1">
    <location>
        <begin position="206"/>
        <end position="228"/>
    </location>
</feature>
<accession>A0A4Q5LY45</accession>
<name>A0A4Q5LY45_9BACT</name>
<protein>
    <submittedName>
        <fullName evidence="2">Uncharacterized protein</fullName>
    </submittedName>
</protein>
<gene>
    <name evidence="2" type="ORF">EWM59_15010</name>
</gene>
<keyword evidence="1" id="KW-0472">Membrane</keyword>
<feature type="transmembrane region" description="Helical" evidence="1">
    <location>
        <begin position="14"/>
        <end position="35"/>
    </location>
</feature>
<evidence type="ECO:0000256" key="1">
    <source>
        <dbReference type="SAM" id="Phobius"/>
    </source>
</evidence>
<keyword evidence="1" id="KW-0812">Transmembrane</keyword>
<organism evidence="2 3">
    <name type="scientific">Emticicia agri</name>
    <dbReference type="NCBI Taxonomy" id="2492393"/>
    <lineage>
        <taxon>Bacteria</taxon>
        <taxon>Pseudomonadati</taxon>
        <taxon>Bacteroidota</taxon>
        <taxon>Cytophagia</taxon>
        <taxon>Cytophagales</taxon>
        <taxon>Leadbetterellaceae</taxon>
        <taxon>Emticicia</taxon>
    </lineage>
</organism>
<dbReference type="Proteomes" id="UP000293162">
    <property type="component" value="Unassembled WGS sequence"/>
</dbReference>
<dbReference type="OrthoDB" id="9823029at2"/>
<keyword evidence="3" id="KW-1185">Reference proteome</keyword>
<evidence type="ECO:0000313" key="2">
    <source>
        <dbReference type="EMBL" id="RYU94816.1"/>
    </source>
</evidence>
<proteinExistence type="predicted"/>
<keyword evidence="1" id="KW-1133">Transmembrane helix</keyword>
<comment type="caution">
    <text evidence="2">The sequence shown here is derived from an EMBL/GenBank/DDBJ whole genome shotgun (WGS) entry which is preliminary data.</text>
</comment>
<reference evidence="2 3" key="1">
    <citation type="submission" date="2019-02" db="EMBL/GenBank/DDBJ databases">
        <title>Bacterial novel species Emticicia sp. 17J42-9 isolated from soil.</title>
        <authorList>
            <person name="Jung H.-Y."/>
        </authorList>
    </citation>
    <scope>NUCLEOTIDE SEQUENCE [LARGE SCALE GENOMIC DNA]</scope>
    <source>
        <strain evidence="2 3">17J42-9</strain>
    </source>
</reference>
<sequence>MFTLTKWAGKHPTLVRFIILPVLFYIQCRMAFVLGAEMFFEGTSLSIAFLLAMFIINIGICVVYPFNAKELIHKYYYRLKVMQLVACLSAAGLWGFIGNQTAAYYEHVRIAEMGIKPTYSYPFSILAVTLTNTTVGESESSMLTTKTVFKNYFKNAIAKIKKSTLLRPKADQSAKVLLIILGIILLGLGIVVLVCGIQCGGASGSVALGVIGGLALLGLGIWALVGGFRRAFRMMKRPVVN</sequence>
<feature type="transmembrane region" description="Helical" evidence="1">
    <location>
        <begin position="47"/>
        <end position="67"/>
    </location>
</feature>